<gene>
    <name evidence="1" type="ORF">SAMN05444164_6995</name>
</gene>
<reference evidence="1 2" key="1">
    <citation type="submission" date="2016-10" db="EMBL/GenBank/DDBJ databases">
        <authorList>
            <person name="de Groot N.N."/>
        </authorList>
    </citation>
    <scope>NUCLEOTIDE SEQUENCE [LARGE SCALE GENOMIC DNA]</scope>
    <source>
        <strain evidence="1 2">MT12</strain>
    </source>
</reference>
<dbReference type="Pfam" id="PF03928">
    <property type="entry name" value="HbpS-like"/>
    <property type="match status" value="1"/>
</dbReference>
<dbReference type="RefSeq" id="WP_092124281.1">
    <property type="nucleotide sequence ID" value="NZ_FNTH01000001.1"/>
</dbReference>
<evidence type="ECO:0000313" key="1">
    <source>
        <dbReference type="EMBL" id="SEE12290.1"/>
    </source>
</evidence>
<dbReference type="Gene3D" id="3.30.450.150">
    <property type="entry name" value="Haem-degrading domain"/>
    <property type="match status" value="1"/>
</dbReference>
<dbReference type="PANTHER" id="PTHR34309:SF10">
    <property type="entry name" value="SLR1406 PROTEIN"/>
    <property type="match status" value="1"/>
</dbReference>
<accession>A0A1H5G9M5</accession>
<evidence type="ECO:0000313" key="2">
    <source>
        <dbReference type="Proteomes" id="UP000198992"/>
    </source>
</evidence>
<dbReference type="OrthoDB" id="9815788at2"/>
<dbReference type="InterPro" id="IPR005624">
    <property type="entry name" value="PduO/GlcC-like"/>
</dbReference>
<dbReference type="PANTHER" id="PTHR34309">
    <property type="entry name" value="SLR1406 PROTEIN"/>
    <property type="match status" value="1"/>
</dbReference>
<sequence>MLSLSDASRVVDEALKTAREMSLPPMTVAVLDVRGCLVSFKMEDGSSLLREQIARAKAWSALGMGMGTRTLMSRAAHHPAFFAALSSLAEGSMVPVPGGVLVRSQEGFVIGAVGVSGDLPDKDEACALAGIRSVNLVADPGAA</sequence>
<proteinExistence type="predicted"/>
<dbReference type="InterPro" id="IPR052517">
    <property type="entry name" value="GlcG_carb_metab_protein"/>
</dbReference>
<dbReference type="EMBL" id="FNTH01000001">
    <property type="protein sequence ID" value="SEE12290.1"/>
    <property type="molecule type" value="Genomic_DNA"/>
</dbReference>
<protein>
    <submittedName>
        <fullName evidence="1">Uncharacterized conserved protein GlcG, DUF336 family</fullName>
    </submittedName>
</protein>
<dbReference type="InterPro" id="IPR038084">
    <property type="entry name" value="PduO/GlcC-like_sf"/>
</dbReference>
<name>A0A1H5G9M5_9BRAD</name>
<organism evidence="1 2">
    <name type="scientific">Bradyrhizobium erythrophlei</name>
    <dbReference type="NCBI Taxonomy" id="1437360"/>
    <lineage>
        <taxon>Bacteria</taxon>
        <taxon>Pseudomonadati</taxon>
        <taxon>Pseudomonadota</taxon>
        <taxon>Alphaproteobacteria</taxon>
        <taxon>Hyphomicrobiales</taxon>
        <taxon>Nitrobacteraceae</taxon>
        <taxon>Bradyrhizobium</taxon>
    </lineage>
</organism>
<dbReference type="SUPFAM" id="SSF143744">
    <property type="entry name" value="GlcG-like"/>
    <property type="match status" value="1"/>
</dbReference>
<dbReference type="AlphaFoldDB" id="A0A1H5G9M5"/>
<dbReference type="Proteomes" id="UP000198992">
    <property type="component" value="Unassembled WGS sequence"/>
</dbReference>